<gene>
    <name evidence="1" type="ORF">SDC9_20895</name>
</gene>
<organism evidence="1">
    <name type="scientific">bioreactor metagenome</name>
    <dbReference type="NCBI Taxonomy" id="1076179"/>
    <lineage>
        <taxon>unclassified sequences</taxon>
        <taxon>metagenomes</taxon>
        <taxon>ecological metagenomes</taxon>
    </lineage>
</organism>
<dbReference type="InterPro" id="IPR035093">
    <property type="entry name" value="RelE/ParE_toxin_dom_sf"/>
</dbReference>
<dbReference type="EMBL" id="VSSQ01000085">
    <property type="protein sequence ID" value="MPL75074.1"/>
    <property type="molecule type" value="Genomic_DNA"/>
</dbReference>
<reference evidence="1" key="1">
    <citation type="submission" date="2019-08" db="EMBL/GenBank/DDBJ databases">
        <authorList>
            <person name="Kucharzyk K."/>
            <person name="Murdoch R.W."/>
            <person name="Higgins S."/>
            <person name="Loffler F."/>
        </authorList>
    </citation>
    <scope>NUCLEOTIDE SEQUENCE</scope>
</reference>
<accession>A0A644U7Z8</accession>
<evidence type="ECO:0000313" key="1">
    <source>
        <dbReference type="EMBL" id="MPL75074.1"/>
    </source>
</evidence>
<dbReference type="AlphaFoldDB" id="A0A644U7Z8"/>
<evidence type="ECO:0008006" key="2">
    <source>
        <dbReference type="Google" id="ProtNLM"/>
    </source>
</evidence>
<protein>
    <recommendedName>
        <fullName evidence="2">Plasmid maintenance system killer protein</fullName>
    </recommendedName>
</protein>
<dbReference type="Gene3D" id="3.30.2310.20">
    <property type="entry name" value="RelE-like"/>
    <property type="match status" value="1"/>
</dbReference>
<comment type="caution">
    <text evidence="1">The sequence shown here is derived from an EMBL/GenBank/DDBJ whole genome shotgun (WGS) entry which is preliminary data.</text>
</comment>
<proteinExistence type="predicted"/>
<name>A0A644U7Z8_9ZZZZ</name>
<sequence>MQIRYTNSKVKNVCTSLKEAKKKCSGTIPEKLHAAINFIENASNITDIINYPPFHFHHLKGSRMGEYAIDIGGRTSGWRLIMIPIDNDGNACSNDEVYGKNAINIVIVQLEEVTNHYE</sequence>